<organism evidence="1 2">
    <name type="scientific">Calothrix parasitica NIES-267</name>
    <dbReference type="NCBI Taxonomy" id="1973488"/>
    <lineage>
        <taxon>Bacteria</taxon>
        <taxon>Bacillati</taxon>
        <taxon>Cyanobacteriota</taxon>
        <taxon>Cyanophyceae</taxon>
        <taxon>Nostocales</taxon>
        <taxon>Calotrichaceae</taxon>
        <taxon>Calothrix</taxon>
    </lineage>
</organism>
<keyword evidence="2" id="KW-1185">Reference proteome</keyword>
<sequence>MTAQLPIATEFNPMVLKFHPVINMTDEQLFYFCQLNKVILWLNYVRKAIV</sequence>
<evidence type="ECO:0000313" key="1">
    <source>
        <dbReference type="EMBL" id="BAY82550.1"/>
    </source>
</evidence>
<dbReference type="AlphaFoldDB" id="A0A1Z4LMT5"/>
<gene>
    <name evidence="1" type="ORF">NIES267_20310</name>
</gene>
<evidence type="ECO:0000313" key="2">
    <source>
        <dbReference type="Proteomes" id="UP000218418"/>
    </source>
</evidence>
<proteinExistence type="predicted"/>
<dbReference type="Proteomes" id="UP000218418">
    <property type="component" value="Chromosome"/>
</dbReference>
<protein>
    <submittedName>
        <fullName evidence="1">Uncharacterized protein</fullName>
    </submittedName>
</protein>
<reference evidence="1 2" key="1">
    <citation type="submission" date="2017-06" db="EMBL/GenBank/DDBJ databases">
        <title>Genome sequencing of cyanobaciteial culture collection at National Institute for Environmental Studies (NIES).</title>
        <authorList>
            <person name="Hirose Y."/>
            <person name="Shimura Y."/>
            <person name="Fujisawa T."/>
            <person name="Nakamura Y."/>
            <person name="Kawachi M."/>
        </authorList>
    </citation>
    <scope>NUCLEOTIDE SEQUENCE [LARGE SCALE GENOMIC DNA]</scope>
    <source>
        <strain evidence="1 2">NIES-267</strain>
    </source>
</reference>
<name>A0A1Z4LMT5_9CYAN</name>
<accession>A0A1Z4LMT5</accession>
<dbReference type="EMBL" id="AP018227">
    <property type="protein sequence ID" value="BAY82550.1"/>
    <property type="molecule type" value="Genomic_DNA"/>
</dbReference>